<sequence length="130" mass="14651">MENLTLEFVAAANFQTGIDEQDPSQDALVDDTQFKEHLYTTLISLFWLIGMPLLIVLCGVVWHIWTMFCSMLEAMCSDSDYLVDLATINECTNPQVAKILSPLPPDFDFKHVCETKVAKAHIFARPLVTV</sequence>
<keyword evidence="3" id="KW-1185">Reference proteome</keyword>
<comment type="caution">
    <text evidence="2">The sequence shown here is derived from an EMBL/GenBank/DDBJ whole genome shotgun (WGS) entry which is preliminary data.</text>
</comment>
<evidence type="ECO:0000313" key="3">
    <source>
        <dbReference type="Proteomes" id="UP001283361"/>
    </source>
</evidence>
<reference evidence="2" key="1">
    <citation type="journal article" date="2023" name="G3 (Bethesda)">
        <title>A reference genome for the long-term kleptoplast-retaining sea slug Elysia crispata morphotype clarki.</title>
        <authorList>
            <person name="Eastman K.E."/>
            <person name="Pendleton A.L."/>
            <person name="Shaikh M.A."/>
            <person name="Suttiyut T."/>
            <person name="Ogas R."/>
            <person name="Tomko P."/>
            <person name="Gavelis G."/>
            <person name="Widhalm J.R."/>
            <person name="Wisecaver J.H."/>
        </authorList>
    </citation>
    <scope>NUCLEOTIDE SEQUENCE</scope>
    <source>
        <strain evidence="2">ECLA1</strain>
    </source>
</reference>
<gene>
    <name evidence="2" type="ORF">RRG08_011501</name>
</gene>
<protein>
    <submittedName>
        <fullName evidence="2">Uncharacterized protein</fullName>
    </submittedName>
</protein>
<keyword evidence="1" id="KW-0472">Membrane</keyword>
<keyword evidence="1" id="KW-1133">Transmembrane helix</keyword>
<keyword evidence="1" id="KW-0812">Transmembrane</keyword>
<name>A0AAE1A8I1_9GAST</name>
<proteinExistence type="predicted"/>
<dbReference type="AlphaFoldDB" id="A0AAE1A8I1"/>
<evidence type="ECO:0000256" key="1">
    <source>
        <dbReference type="SAM" id="Phobius"/>
    </source>
</evidence>
<organism evidence="2 3">
    <name type="scientific">Elysia crispata</name>
    <name type="common">lettuce slug</name>
    <dbReference type="NCBI Taxonomy" id="231223"/>
    <lineage>
        <taxon>Eukaryota</taxon>
        <taxon>Metazoa</taxon>
        <taxon>Spiralia</taxon>
        <taxon>Lophotrochozoa</taxon>
        <taxon>Mollusca</taxon>
        <taxon>Gastropoda</taxon>
        <taxon>Heterobranchia</taxon>
        <taxon>Euthyneura</taxon>
        <taxon>Panpulmonata</taxon>
        <taxon>Sacoglossa</taxon>
        <taxon>Placobranchoidea</taxon>
        <taxon>Plakobranchidae</taxon>
        <taxon>Elysia</taxon>
    </lineage>
</organism>
<feature type="transmembrane region" description="Helical" evidence="1">
    <location>
        <begin position="45"/>
        <end position="65"/>
    </location>
</feature>
<evidence type="ECO:0000313" key="2">
    <source>
        <dbReference type="EMBL" id="KAK3783219.1"/>
    </source>
</evidence>
<dbReference type="EMBL" id="JAWDGP010002435">
    <property type="protein sequence ID" value="KAK3783219.1"/>
    <property type="molecule type" value="Genomic_DNA"/>
</dbReference>
<dbReference type="Proteomes" id="UP001283361">
    <property type="component" value="Unassembled WGS sequence"/>
</dbReference>
<accession>A0AAE1A8I1</accession>